<accession>A0A9P8WHI2</accession>
<reference evidence="3 4" key="1">
    <citation type="journal article" date="2021" name="Nat. Commun.">
        <title>Genetic determinants of endophytism in the Arabidopsis root mycobiome.</title>
        <authorList>
            <person name="Mesny F."/>
            <person name="Miyauchi S."/>
            <person name="Thiergart T."/>
            <person name="Pickel B."/>
            <person name="Atanasova L."/>
            <person name="Karlsson M."/>
            <person name="Huettel B."/>
            <person name="Barry K.W."/>
            <person name="Haridas S."/>
            <person name="Chen C."/>
            <person name="Bauer D."/>
            <person name="Andreopoulos W."/>
            <person name="Pangilinan J."/>
            <person name="LaButti K."/>
            <person name="Riley R."/>
            <person name="Lipzen A."/>
            <person name="Clum A."/>
            <person name="Drula E."/>
            <person name="Henrissat B."/>
            <person name="Kohler A."/>
            <person name="Grigoriev I.V."/>
            <person name="Martin F.M."/>
            <person name="Hacquard S."/>
        </authorList>
    </citation>
    <scope>NUCLEOTIDE SEQUENCE [LARGE SCALE GENOMIC DNA]</scope>
    <source>
        <strain evidence="3 4">MPI-CAGE-CH-0241</strain>
    </source>
</reference>
<comment type="caution">
    <text evidence="3">The sequence shown here is derived from an EMBL/GenBank/DDBJ whole genome shotgun (WGS) entry which is preliminary data.</text>
</comment>
<dbReference type="Proteomes" id="UP000777438">
    <property type="component" value="Unassembled WGS sequence"/>
</dbReference>
<sequence length="302" mass="33760">MPRGMSIMNCLTCRHCQSTSRYLPLFASLRRVPLSVANSNNCNIVFLVVACIGRKCFLSPADSAPSQVRFSSSELPPCKQQGGGKTQRQASKLQDVSVSAWMRPWPTRSTRQAMKFLVAFLFCVFAFAGLGNKAPSGLTDPIVVKPSSGSTSFFLSFFSDLLLLLAPDLDLVPRSYFARKKKKKVNRRDLQQSFCHSVSAEGPGRMLLSKRGGWKSEREEGQRQRDRDRDRAGTWFDDGVTGERISTCESHRGEASIHPIRPCVKKTTRVVPNGLGFPIQANSIRLLRLRFLLSVPRGHRRL</sequence>
<evidence type="ECO:0008006" key="5">
    <source>
        <dbReference type="Google" id="ProtNLM"/>
    </source>
</evidence>
<proteinExistence type="predicted"/>
<organism evidence="3 4">
    <name type="scientific">Thelonectria olida</name>
    <dbReference type="NCBI Taxonomy" id="1576542"/>
    <lineage>
        <taxon>Eukaryota</taxon>
        <taxon>Fungi</taxon>
        <taxon>Dikarya</taxon>
        <taxon>Ascomycota</taxon>
        <taxon>Pezizomycotina</taxon>
        <taxon>Sordariomycetes</taxon>
        <taxon>Hypocreomycetidae</taxon>
        <taxon>Hypocreales</taxon>
        <taxon>Nectriaceae</taxon>
        <taxon>Thelonectria</taxon>
    </lineage>
</organism>
<keyword evidence="2" id="KW-0812">Transmembrane</keyword>
<keyword evidence="2" id="KW-1133">Transmembrane helix</keyword>
<protein>
    <recommendedName>
        <fullName evidence="5">Transmembrane protein</fullName>
    </recommendedName>
</protein>
<name>A0A9P8WHI2_9HYPO</name>
<dbReference type="EMBL" id="JAGPYM010000002">
    <property type="protein sequence ID" value="KAH6898933.1"/>
    <property type="molecule type" value="Genomic_DNA"/>
</dbReference>
<keyword evidence="2" id="KW-0472">Membrane</keyword>
<dbReference type="AlphaFoldDB" id="A0A9P8WHI2"/>
<feature type="region of interest" description="Disordered" evidence="1">
    <location>
        <begin position="204"/>
        <end position="234"/>
    </location>
</feature>
<evidence type="ECO:0000256" key="2">
    <source>
        <dbReference type="SAM" id="Phobius"/>
    </source>
</evidence>
<gene>
    <name evidence="3" type="ORF">B0T10DRAFT_124147</name>
</gene>
<feature type="region of interest" description="Disordered" evidence="1">
    <location>
        <begin position="68"/>
        <end position="92"/>
    </location>
</feature>
<evidence type="ECO:0000313" key="4">
    <source>
        <dbReference type="Proteomes" id="UP000777438"/>
    </source>
</evidence>
<feature type="compositionally biased region" description="Basic and acidic residues" evidence="1">
    <location>
        <begin position="214"/>
        <end position="232"/>
    </location>
</feature>
<keyword evidence="4" id="KW-1185">Reference proteome</keyword>
<feature type="transmembrane region" description="Helical" evidence="2">
    <location>
        <begin position="113"/>
        <end position="131"/>
    </location>
</feature>
<feature type="transmembrane region" description="Helical" evidence="2">
    <location>
        <begin position="151"/>
        <end position="172"/>
    </location>
</feature>
<evidence type="ECO:0000256" key="1">
    <source>
        <dbReference type="SAM" id="MobiDB-lite"/>
    </source>
</evidence>
<evidence type="ECO:0000313" key="3">
    <source>
        <dbReference type="EMBL" id="KAH6898933.1"/>
    </source>
</evidence>